<feature type="binding site" evidence="7">
    <location>
        <position position="223"/>
    </location>
    <ligand>
        <name>L-aspartate</name>
        <dbReference type="ChEBI" id="CHEBI:29991"/>
    </ligand>
</feature>
<proteinExistence type="inferred from homology"/>
<comment type="subunit">
    <text evidence="7">Heterododecamer (2C3:3R2) of six catalytic PyrB chains organized as two trimers (C3), and six regulatory PyrI chains organized as three dimers (R2).</text>
</comment>
<dbReference type="EC" id="2.1.3.2" evidence="7"/>
<dbReference type="PRINTS" id="PR00100">
    <property type="entry name" value="AOTCASE"/>
</dbReference>
<dbReference type="InterPro" id="IPR006132">
    <property type="entry name" value="Asp/Orn_carbamoyltranf_P-bd"/>
</dbReference>
<comment type="catalytic activity">
    <reaction evidence="6 7">
        <text>carbamoyl phosphate + L-aspartate = N-carbamoyl-L-aspartate + phosphate + H(+)</text>
        <dbReference type="Rhea" id="RHEA:20013"/>
        <dbReference type="ChEBI" id="CHEBI:15378"/>
        <dbReference type="ChEBI" id="CHEBI:29991"/>
        <dbReference type="ChEBI" id="CHEBI:32814"/>
        <dbReference type="ChEBI" id="CHEBI:43474"/>
        <dbReference type="ChEBI" id="CHEBI:58228"/>
        <dbReference type="EC" id="2.1.3.2"/>
    </reaction>
</comment>
<dbReference type="RefSeq" id="WP_191616156.1">
    <property type="nucleotide sequence ID" value="NZ_JACYFG010000006.1"/>
</dbReference>
<feature type="binding site" evidence="7">
    <location>
        <position position="108"/>
    </location>
    <ligand>
        <name>carbamoyl phosphate</name>
        <dbReference type="ChEBI" id="CHEBI:58228"/>
    </ligand>
</feature>
<accession>A0A927F6T0</accession>
<dbReference type="SUPFAM" id="SSF53671">
    <property type="entry name" value="Aspartate/ornithine carbamoyltransferase"/>
    <property type="match status" value="1"/>
</dbReference>
<keyword evidence="3 7" id="KW-0808">Transferase</keyword>
<feature type="binding site" evidence="7">
    <location>
        <position position="58"/>
    </location>
    <ligand>
        <name>carbamoyl phosphate</name>
        <dbReference type="ChEBI" id="CHEBI:58228"/>
    </ligand>
</feature>
<feature type="binding site" evidence="7">
    <location>
        <position position="86"/>
    </location>
    <ligand>
        <name>L-aspartate</name>
        <dbReference type="ChEBI" id="CHEBI:29991"/>
    </ligand>
</feature>
<evidence type="ECO:0000313" key="11">
    <source>
        <dbReference type="Proteomes" id="UP000622317"/>
    </source>
</evidence>
<evidence type="ECO:0000313" key="10">
    <source>
        <dbReference type="EMBL" id="MBD5779035.1"/>
    </source>
</evidence>
<sequence length="312" mass="34092">MSWNRKDLITIEELSSEEINTLFETADAFKKVLGRKTAKTPALRGKNVVNLFFENSTRTRVAFEMAAKRLSADVTSLDMKTSSTAKGETLRDTVENIRALAADIIIIRHSAPGSAGYIAKILDIPVLNAGDGAHEHPTQALLDCFTLREKWGDLKGRKIAILGDILYSRVARSNIWAMNKLGAEVTLVGPSTLVPREFERLGAKVSHDLKSALADKDAVMLLRIQHERQNASAFPSLNEYTSMFGLNADRFSWLKKDAIIMHPGPINRGVEIDSDLADSSQSVILEQVTNGLAVRMAALYLCNGGAAEAAIA</sequence>
<evidence type="ECO:0000256" key="7">
    <source>
        <dbReference type="HAMAP-Rule" id="MF_00001"/>
    </source>
</evidence>
<evidence type="ECO:0000256" key="3">
    <source>
        <dbReference type="ARBA" id="ARBA00022679"/>
    </source>
</evidence>
<feature type="binding site" evidence="7">
    <location>
        <position position="169"/>
    </location>
    <ligand>
        <name>L-aspartate</name>
        <dbReference type="ChEBI" id="CHEBI:29991"/>
    </ligand>
</feature>
<evidence type="ECO:0000256" key="4">
    <source>
        <dbReference type="ARBA" id="ARBA00022975"/>
    </source>
</evidence>
<feature type="binding site" evidence="7">
    <location>
        <position position="264"/>
    </location>
    <ligand>
        <name>carbamoyl phosphate</name>
        <dbReference type="ChEBI" id="CHEBI:58228"/>
    </ligand>
</feature>
<keyword evidence="11" id="KW-1185">Reference proteome</keyword>
<dbReference type="Pfam" id="PF02729">
    <property type="entry name" value="OTCace_N"/>
    <property type="match status" value="1"/>
</dbReference>
<dbReference type="AlphaFoldDB" id="A0A927F6T0"/>
<evidence type="ECO:0000256" key="2">
    <source>
        <dbReference type="ARBA" id="ARBA00008896"/>
    </source>
</evidence>
<dbReference type="FunFam" id="3.40.50.1370:FF:000007">
    <property type="entry name" value="Aspartate carbamoyltransferase"/>
    <property type="match status" value="1"/>
</dbReference>
<organism evidence="10 11">
    <name type="scientific">Pelagicoccus enzymogenes</name>
    <dbReference type="NCBI Taxonomy" id="2773457"/>
    <lineage>
        <taxon>Bacteria</taxon>
        <taxon>Pseudomonadati</taxon>
        <taxon>Verrucomicrobiota</taxon>
        <taxon>Opitutia</taxon>
        <taxon>Puniceicoccales</taxon>
        <taxon>Pelagicoccaceae</taxon>
        <taxon>Pelagicoccus</taxon>
    </lineage>
</organism>
<dbReference type="InterPro" id="IPR002082">
    <property type="entry name" value="Asp_carbamoyltransf"/>
</dbReference>
<feature type="binding site" evidence="7">
    <location>
        <position position="59"/>
    </location>
    <ligand>
        <name>carbamoyl phosphate</name>
        <dbReference type="ChEBI" id="CHEBI:58228"/>
    </ligand>
</feature>
<feature type="binding site" evidence="7">
    <location>
        <position position="136"/>
    </location>
    <ligand>
        <name>carbamoyl phosphate</name>
        <dbReference type="ChEBI" id="CHEBI:58228"/>
    </ligand>
</feature>
<keyword evidence="4 7" id="KW-0665">Pyrimidine biosynthesis</keyword>
<protein>
    <recommendedName>
        <fullName evidence="7">Aspartate carbamoyltransferase</fullName>
        <ecNumber evidence="7">2.1.3.2</ecNumber>
    </recommendedName>
    <alternativeName>
        <fullName evidence="7">Aspartate transcarbamylase</fullName>
        <shortName evidence="7">ATCase</shortName>
    </alternativeName>
</protein>
<comment type="similarity">
    <text evidence="2 7">Belongs to the aspartate/ornithine carbamoyltransferase superfamily. ATCase family.</text>
</comment>
<dbReference type="Pfam" id="PF00185">
    <property type="entry name" value="OTCace"/>
    <property type="match status" value="1"/>
</dbReference>
<dbReference type="NCBIfam" id="NF002032">
    <property type="entry name" value="PRK00856.1"/>
    <property type="match status" value="1"/>
</dbReference>
<feature type="domain" description="Aspartate/ornithine carbamoyltransferase Asp/Orn-binding" evidence="8">
    <location>
        <begin position="155"/>
        <end position="301"/>
    </location>
</feature>
<dbReference type="Proteomes" id="UP000622317">
    <property type="component" value="Unassembled WGS sequence"/>
</dbReference>
<dbReference type="GO" id="GO:0004070">
    <property type="term" value="F:aspartate carbamoyltransferase activity"/>
    <property type="evidence" value="ECO:0007669"/>
    <property type="project" value="UniProtKB-UniRule"/>
</dbReference>
<dbReference type="PROSITE" id="PS00097">
    <property type="entry name" value="CARBAMOYLTRANSFERASE"/>
    <property type="match status" value="1"/>
</dbReference>
<gene>
    <name evidence="7" type="primary">pyrB</name>
    <name evidence="10" type="ORF">IEN85_05985</name>
</gene>
<dbReference type="InterPro" id="IPR006131">
    <property type="entry name" value="Asp_carbamoyltransf_Asp/Orn-bd"/>
</dbReference>
<evidence type="ECO:0000256" key="5">
    <source>
        <dbReference type="ARBA" id="ARBA00043884"/>
    </source>
</evidence>
<evidence type="ECO:0000256" key="6">
    <source>
        <dbReference type="ARBA" id="ARBA00048859"/>
    </source>
</evidence>
<comment type="caution">
    <text evidence="10">The sequence shown here is derived from an EMBL/GenBank/DDBJ whole genome shotgun (WGS) entry which is preliminary data.</text>
</comment>
<dbReference type="PANTHER" id="PTHR45753:SF6">
    <property type="entry name" value="ASPARTATE CARBAMOYLTRANSFERASE"/>
    <property type="match status" value="1"/>
</dbReference>
<reference evidence="10" key="1">
    <citation type="submission" date="2020-09" db="EMBL/GenBank/DDBJ databases">
        <title>Pelagicoccus enzymogenes sp. nov. with an EPS production, isolated from marine sediment.</title>
        <authorList>
            <person name="Feng X."/>
        </authorList>
    </citation>
    <scope>NUCLEOTIDE SEQUENCE</scope>
    <source>
        <strain evidence="10">NFK12</strain>
    </source>
</reference>
<evidence type="ECO:0000256" key="1">
    <source>
        <dbReference type="ARBA" id="ARBA00004852"/>
    </source>
</evidence>
<feature type="domain" description="Aspartate/ornithine carbamoyltransferase carbamoyl-P binding" evidence="9">
    <location>
        <begin position="6"/>
        <end position="149"/>
    </location>
</feature>
<dbReference type="PANTHER" id="PTHR45753">
    <property type="entry name" value="ORNITHINE CARBAMOYLTRANSFERASE, MITOCHONDRIAL"/>
    <property type="match status" value="1"/>
</dbReference>
<dbReference type="GO" id="GO:0005829">
    <property type="term" value="C:cytosol"/>
    <property type="evidence" value="ECO:0007669"/>
    <property type="project" value="TreeGrafter"/>
</dbReference>
<dbReference type="NCBIfam" id="TIGR00670">
    <property type="entry name" value="asp_carb_tr"/>
    <property type="match status" value="1"/>
</dbReference>
<dbReference type="GO" id="GO:0006207">
    <property type="term" value="P:'de novo' pyrimidine nucleobase biosynthetic process"/>
    <property type="evidence" value="ECO:0007669"/>
    <property type="project" value="InterPro"/>
</dbReference>
<dbReference type="EMBL" id="JACYFG010000006">
    <property type="protein sequence ID" value="MBD5779035.1"/>
    <property type="molecule type" value="Genomic_DNA"/>
</dbReference>
<evidence type="ECO:0000259" key="9">
    <source>
        <dbReference type="Pfam" id="PF02729"/>
    </source>
</evidence>
<comment type="pathway">
    <text evidence="1 7">Pyrimidine metabolism; UMP biosynthesis via de novo pathway; (S)-dihydroorotate from bicarbonate: step 2/3.</text>
</comment>
<dbReference type="HAMAP" id="MF_00001">
    <property type="entry name" value="Asp_carb_tr"/>
    <property type="match status" value="1"/>
</dbReference>
<dbReference type="InterPro" id="IPR006130">
    <property type="entry name" value="Asp/Orn_carbamoylTrfase"/>
</dbReference>
<evidence type="ECO:0000259" key="8">
    <source>
        <dbReference type="Pfam" id="PF00185"/>
    </source>
</evidence>
<dbReference type="Gene3D" id="3.40.50.1370">
    <property type="entry name" value="Aspartate/ornithine carbamoyltransferase"/>
    <property type="match status" value="2"/>
</dbReference>
<feature type="binding site" evidence="7">
    <location>
        <position position="265"/>
    </location>
    <ligand>
        <name>carbamoyl phosphate</name>
        <dbReference type="ChEBI" id="CHEBI:58228"/>
    </ligand>
</feature>
<dbReference type="InterPro" id="IPR036901">
    <property type="entry name" value="Asp/Orn_carbamoylTrfase_sf"/>
</dbReference>
<feature type="binding site" evidence="7">
    <location>
        <position position="139"/>
    </location>
    <ligand>
        <name>carbamoyl phosphate</name>
        <dbReference type="ChEBI" id="CHEBI:58228"/>
    </ligand>
</feature>
<name>A0A927F6T0_9BACT</name>
<comment type="function">
    <text evidence="5 7">Catalyzes the condensation of carbamoyl phosphate and aspartate to form carbamoyl aspartate and inorganic phosphate, the committed step in the de novo pyrimidine nucleotide biosynthesis pathway.</text>
</comment>
<dbReference type="GO" id="GO:0006520">
    <property type="term" value="P:amino acid metabolic process"/>
    <property type="evidence" value="ECO:0007669"/>
    <property type="project" value="InterPro"/>
</dbReference>
<dbReference type="GO" id="GO:0044205">
    <property type="term" value="P:'de novo' UMP biosynthetic process"/>
    <property type="evidence" value="ECO:0007669"/>
    <property type="project" value="UniProtKB-UniRule"/>
</dbReference>
<dbReference type="GO" id="GO:0016597">
    <property type="term" value="F:amino acid binding"/>
    <property type="evidence" value="ECO:0007669"/>
    <property type="project" value="InterPro"/>
</dbReference>
<dbReference type="PRINTS" id="PR00101">
    <property type="entry name" value="ATCASE"/>
</dbReference>